<evidence type="ECO:0000313" key="2">
    <source>
        <dbReference type="EMBL" id="CAI8000455.1"/>
    </source>
</evidence>
<sequence length="91" mass="10004">FLIQGPCIKQLSTHSPGSQLHSLVSRDIATKSCIELEAEGTMKTALHRAEWNCYRALVLASLLLFSIQWVCVGAEFIVNLNVVGFDNPSNT</sequence>
<name>A0AA35W7P1_GEOBA</name>
<keyword evidence="1" id="KW-0472">Membrane</keyword>
<gene>
    <name evidence="2" type="ORF">GBAR_LOCUS2942</name>
</gene>
<dbReference type="EMBL" id="CASHTH010000402">
    <property type="protein sequence ID" value="CAI8000455.1"/>
    <property type="molecule type" value="Genomic_DNA"/>
</dbReference>
<keyword evidence="1" id="KW-1133">Transmembrane helix</keyword>
<dbReference type="AlphaFoldDB" id="A0AA35W7P1"/>
<accession>A0AA35W7P1</accession>
<protein>
    <submittedName>
        <fullName evidence="2">Uncharacterized protein</fullName>
    </submittedName>
</protein>
<evidence type="ECO:0000256" key="1">
    <source>
        <dbReference type="SAM" id="Phobius"/>
    </source>
</evidence>
<feature type="non-terminal residue" evidence="2">
    <location>
        <position position="91"/>
    </location>
</feature>
<reference evidence="2" key="1">
    <citation type="submission" date="2023-03" db="EMBL/GenBank/DDBJ databases">
        <authorList>
            <person name="Steffen K."/>
            <person name="Cardenas P."/>
        </authorList>
    </citation>
    <scope>NUCLEOTIDE SEQUENCE</scope>
</reference>
<proteinExistence type="predicted"/>
<comment type="caution">
    <text evidence="2">The sequence shown here is derived from an EMBL/GenBank/DDBJ whole genome shotgun (WGS) entry which is preliminary data.</text>
</comment>
<keyword evidence="3" id="KW-1185">Reference proteome</keyword>
<evidence type="ECO:0000313" key="3">
    <source>
        <dbReference type="Proteomes" id="UP001174909"/>
    </source>
</evidence>
<dbReference type="Proteomes" id="UP001174909">
    <property type="component" value="Unassembled WGS sequence"/>
</dbReference>
<organism evidence="2 3">
    <name type="scientific">Geodia barretti</name>
    <name type="common">Barrett's horny sponge</name>
    <dbReference type="NCBI Taxonomy" id="519541"/>
    <lineage>
        <taxon>Eukaryota</taxon>
        <taxon>Metazoa</taxon>
        <taxon>Porifera</taxon>
        <taxon>Demospongiae</taxon>
        <taxon>Heteroscleromorpha</taxon>
        <taxon>Tetractinellida</taxon>
        <taxon>Astrophorina</taxon>
        <taxon>Geodiidae</taxon>
        <taxon>Geodia</taxon>
    </lineage>
</organism>
<feature type="transmembrane region" description="Helical" evidence="1">
    <location>
        <begin position="56"/>
        <end position="78"/>
    </location>
</feature>
<keyword evidence="1" id="KW-0812">Transmembrane</keyword>
<feature type="non-terminal residue" evidence="2">
    <location>
        <position position="1"/>
    </location>
</feature>